<protein>
    <submittedName>
        <fullName evidence="2">Uncharacterized protein</fullName>
    </submittedName>
</protein>
<dbReference type="OrthoDB" id="4205682at2"/>
<dbReference type="InterPro" id="IPR006311">
    <property type="entry name" value="TAT_signal"/>
</dbReference>
<name>A0A4U0MQT8_9ACTN</name>
<sequence>MNPTHTRPSPLTRRKRTALAAGLAGVAALGLFATAQVAGAAPGHTAPAAGTARTNTTPYVINHYGEENADKGRAERSPQHLVLSEFTAIHDVTWQKWGAKQAVGTGKVTGHWCLDTCLDKPLKATITLSDPKTVNGRKVFSAFTLKLDGKPGTYDSEDLQGKRPLATS</sequence>
<proteinExistence type="predicted"/>
<evidence type="ECO:0000313" key="3">
    <source>
        <dbReference type="Proteomes" id="UP000308697"/>
    </source>
</evidence>
<organism evidence="2 3">
    <name type="scientific">Streptomyces piniterrae</name>
    <dbReference type="NCBI Taxonomy" id="2571125"/>
    <lineage>
        <taxon>Bacteria</taxon>
        <taxon>Bacillati</taxon>
        <taxon>Actinomycetota</taxon>
        <taxon>Actinomycetes</taxon>
        <taxon>Kitasatosporales</taxon>
        <taxon>Streptomycetaceae</taxon>
        <taxon>Streptomyces</taxon>
    </lineage>
</organism>
<comment type="caution">
    <text evidence="2">The sequence shown here is derived from an EMBL/GenBank/DDBJ whole genome shotgun (WGS) entry which is preliminary data.</text>
</comment>
<dbReference type="PROSITE" id="PS51318">
    <property type="entry name" value="TAT"/>
    <property type="match status" value="1"/>
</dbReference>
<evidence type="ECO:0000313" key="2">
    <source>
        <dbReference type="EMBL" id="TJZ42812.1"/>
    </source>
</evidence>
<accession>A0A4U0MQT8</accession>
<dbReference type="Proteomes" id="UP000308697">
    <property type="component" value="Unassembled WGS sequence"/>
</dbReference>
<reference evidence="2 3" key="1">
    <citation type="submission" date="2019-04" db="EMBL/GenBank/DDBJ databases">
        <title>Streptomyces piniterrae sp. nov., a heliquinomycin-producing actinomycete isolated from rhizosphere soil of Pinus yunnanensis.</title>
        <authorList>
            <person name="Zhuang X."/>
            <person name="Zhao J."/>
        </authorList>
    </citation>
    <scope>NUCLEOTIDE SEQUENCE [LARGE SCALE GENOMIC DNA]</scope>
    <source>
        <strain evidence="3">jys28</strain>
    </source>
</reference>
<keyword evidence="1" id="KW-0732">Signal</keyword>
<dbReference type="EMBL" id="SUMB01000015">
    <property type="protein sequence ID" value="TJZ42812.1"/>
    <property type="molecule type" value="Genomic_DNA"/>
</dbReference>
<evidence type="ECO:0000256" key="1">
    <source>
        <dbReference type="SAM" id="SignalP"/>
    </source>
</evidence>
<dbReference type="RefSeq" id="WP_136743989.1">
    <property type="nucleotide sequence ID" value="NZ_SUMB01000015.1"/>
</dbReference>
<dbReference type="AlphaFoldDB" id="A0A4U0MQT8"/>
<gene>
    <name evidence="2" type="ORF">FCH28_33510</name>
</gene>
<feature type="signal peptide" evidence="1">
    <location>
        <begin position="1"/>
        <end position="40"/>
    </location>
</feature>
<feature type="chain" id="PRO_5020973030" evidence="1">
    <location>
        <begin position="41"/>
        <end position="168"/>
    </location>
</feature>
<keyword evidence="3" id="KW-1185">Reference proteome</keyword>